<dbReference type="Pfam" id="PF01381">
    <property type="entry name" value="HTH_3"/>
    <property type="match status" value="1"/>
</dbReference>
<accession>A0A9D9DXW2</accession>
<feature type="domain" description="HTH cro/C1-type" evidence="2">
    <location>
        <begin position="10"/>
        <end position="64"/>
    </location>
</feature>
<evidence type="ECO:0000313" key="3">
    <source>
        <dbReference type="EMBL" id="MBO8434170.1"/>
    </source>
</evidence>
<dbReference type="SMART" id="SM00530">
    <property type="entry name" value="HTH_XRE"/>
    <property type="match status" value="1"/>
</dbReference>
<dbReference type="Gene3D" id="1.10.260.40">
    <property type="entry name" value="lambda repressor-like DNA-binding domains"/>
    <property type="match status" value="1"/>
</dbReference>
<dbReference type="PANTHER" id="PTHR46558">
    <property type="entry name" value="TRACRIPTIONAL REGULATORY PROTEIN-RELATED-RELATED"/>
    <property type="match status" value="1"/>
</dbReference>
<dbReference type="SUPFAM" id="SSF57802">
    <property type="entry name" value="Rubredoxin-like"/>
    <property type="match status" value="1"/>
</dbReference>
<proteinExistence type="predicted"/>
<gene>
    <name evidence="3" type="ORF">IAC55_02445</name>
</gene>
<dbReference type="SUPFAM" id="SSF49367">
    <property type="entry name" value="Superoxide reductase-like"/>
    <property type="match status" value="1"/>
</dbReference>
<protein>
    <submittedName>
        <fullName evidence="3">Helix-turn-helix domain-containing protein</fullName>
    </submittedName>
</protein>
<name>A0A9D9DXW2_9FIRM</name>
<dbReference type="InterPro" id="IPR010982">
    <property type="entry name" value="Lambda_DNA-bd_dom_sf"/>
</dbReference>
<dbReference type="PROSITE" id="PS50943">
    <property type="entry name" value="HTH_CROC1"/>
    <property type="match status" value="1"/>
</dbReference>
<dbReference type="PANTHER" id="PTHR46558:SF11">
    <property type="entry name" value="HTH-TYPE TRANSCRIPTIONAL REGULATOR XRE"/>
    <property type="match status" value="1"/>
</dbReference>
<dbReference type="Proteomes" id="UP000823611">
    <property type="component" value="Unassembled WGS sequence"/>
</dbReference>
<dbReference type="AlphaFoldDB" id="A0A9D9DXW2"/>
<dbReference type="CDD" id="cd00093">
    <property type="entry name" value="HTH_XRE"/>
    <property type="match status" value="1"/>
</dbReference>
<organism evidence="3 4">
    <name type="scientific">Candidatus Fimicola merdigallinarum</name>
    <dbReference type="NCBI Taxonomy" id="2840819"/>
    <lineage>
        <taxon>Bacteria</taxon>
        <taxon>Bacillati</taxon>
        <taxon>Bacillota</taxon>
        <taxon>Clostridia</taxon>
        <taxon>Lachnospirales</taxon>
        <taxon>Lachnospiraceae</taxon>
        <taxon>Lachnospiraceae incertae sedis</taxon>
        <taxon>Candidatus Fimicola</taxon>
    </lineage>
</organism>
<reference evidence="3" key="1">
    <citation type="submission" date="2020-10" db="EMBL/GenBank/DDBJ databases">
        <authorList>
            <person name="Gilroy R."/>
        </authorList>
    </citation>
    <scope>NUCLEOTIDE SEQUENCE</scope>
    <source>
        <strain evidence="3">F6-4510</strain>
    </source>
</reference>
<reference evidence="3" key="2">
    <citation type="journal article" date="2021" name="PeerJ">
        <title>Extensive microbial diversity within the chicken gut microbiome revealed by metagenomics and culture.</title>
        <authorList>
            <person name="Gilroy R."/>
            <person name="Ravi A."/>
            <person name="Getino M."/>
            <person name="Pursley I."/>
            <person name="Horton D.L."/>
            <person name="Alikhan N.F."/>
            <person name="Baker D."/>
            <person name="Gharbi K."/>
            <person name="Hall N."/>
            <person name="Watson M."/>
            <person name="Adriaenssens E.M."/>
            <person name="Foster-Nyarko E."/>
            <person name="Jarju S."/>
            <person name="Secka A."/>
            <person name="Antonio M."/>
            <person name="Oren A."/>
            <person name="Chaudhuri R.R."/>
            <person name="La Ragione R."/>
            <person name="Hildebrand F."/>
            <person name="Pallen M.J."/>
        </authorList>
    </citation>
    <scope>NUCLEOTIDE SEQUENCE</scope>
    <source>
        <strain evidence="3">F6-4510</strain>
    </source>
</reference>
<dbReference type="InterPro" id="IPR001387">
    <property type="entry name" value="Cro/C1-type_HTH"/>
</dbReference>
<dbReference type="EMBL" id="JADIMX010000048">
    <property type="protein sequence ID" value="MBO8434170.1"/>
    <property type="molecule type" value="Genomic_DNA"/>
</dbReference>
<evidence type="ECO:0000259" key="2">
    <source>
        <dbReference type="PROSITE" id="PS50943"/>
    </source>
</evidence>
<dbReference type="GO" id="GO:0005506">
    <property type="term" value="F:iron ion binding"/>
    <property type="evidence" value="ECO:0007669"/>
    <property type="project" value="InterPro"/>
</dbReference>
<dbReference type="GO" id="GO:0003677">
    <property type="term" value="F:DNA binding"/>
    <property type="evidence" value="ECO:0007669"/>
    <property type="project" value="UniProtKB-KW"/>
</dbReference>
<evidence type="ECO:0000256" key="1">
    <source>
        <dbReference type="ARBA" id="ARBA00023125"/>
    </source>
</evidence>
<dbReference type="Gene3D" id="2.60.40.730">
    <property type="entry name" value="SOR catalytic domain"/>
    <property type="match status" value="1"/>
</dbReference>
<sequence length="195" mass="22492">MDCSKIGELIYTLRKEKNMIQKDVADALNISPKTVSKWERGLGVPDVSILSELSDLFGVNVGDILKGEIDINEREAINMRKTEFYVCSECGNIITAINSADIYCCGKKLKKLEYTNASESDHDFSVEYVDGEYYLTMNHPMDKGHYIDFALYITSDKMQFVKLYPEQEIHVRFKKQGKGFFYVYCNKDGFFRKYA</sequence>
<dbReference type="InterPro" id="IPR036073">
    <property type="entry name" value="Desulfoferrodoxin_Fe-bd_dom_sf"/>
</dbReference>
<dbReference type="GO" id="GO:0016491">
    <property type="term" value="F:oxidoreductase activity"/>
    <property type="evidence" value="ECO:0007669"/>
    <property type="project" value="InterPro"/>
</dbReference>
<evidence type="ECO:0000313" key="4">
    <source>
        <dbReference type="Proteomes" id="UP000823611"/>
    </source>
</evidence>
<comment type="caution">
    <text evidence="3">The sequence shown here is derived from an EMBL/GenBank/DDBJ whole genome shotgun (WGS) entry which is preliminary data.</text>
</comment>
<keyword evidence="1" id="KW-0238">DNA-binding</keyword>
<dbReference type="SUPFAM" id="SSF47413">
    <property type="entry name" value="lambda repressor-like DNA-binding domains"/>
    <property type="match status" value="1"/>
</dbReference>